<dbReference type="AlphaFoldDB" id="A0A4S3KKH6"/>
<dbReference type="EMBL" id="MWQO01000040">
    <property type="protein sequence ID" value="THD09327.1"/>
    <property type="molecule type" value="Genomic_DNA"/>
</dbReference>
<evidence type="ECO:0000259" key="1">
    <source>
        <dbReference type="Pfam" id="PF07238"/>
    </source>
</evidence>
<reference evidence="2 3" key="1">
    <citation type="submission" date="2017-02" db="EMBL/GenBank/DDBJ databases">
        <title>Whole genome sequencing of Metallibacterium scheffleri DSM 24874 (T).</title>
        <authorList>
            <person name="Kumar S."/>
            <person name="Patil P."/>
            <person name="Patil P.B."/>
        </authorList>
    </citation>
    <scope>NUCLEOTIDE SEQUENCE [LARGE SCALE GENOMIC DNA]</scope>
    <source>
        <strain evidence="2 3">DSM 24874</strain>
    </source>
</reference>
<dbReference type="OrthoDB" id="5951678at2"/>
<dbReference type="Proteomes" id="UP000307749">
    <property type="component" value="Unassembled WGS sequence"/>
</dbReference>
<evidence type="ECO:0000313" key="3">
    <source>
        <dbReference type="Proteomes" id="UP000307749"/>
    </source>
</evidence>
<sequence length="112" mass="12650">MSAQNLYRHARLHVVSAVLLSRGAESAQSEMVDISATGLCVQRPQQWQGGRGQLWTLDLLLEGDAHINLEATCVRETEHKLCFEFTRIPEDRQIPLWDLLGGYADRVEAFNT</sequence>
<proteinExistence type="predicted"/>
<gene>
    <name evidence="2" type="ORF">B1806_11400</name>
</gene>
<dbReference type="SUPFAM" id="SSF141371">
    <property type="entry name" value="PilZ domain-like"/>
    <property type="match status" value="1"/>
</dbReference>
<feature type="domain" description="PilZ" evidence="1">
    <location>
        <begin position="8"/>
        <end position="94"/>
    </location>
</feature>
<dbReference type="Pfam" id="PF07238">
    <property type="entry name" value="PilZ"/>
    <property type="match status" value="1"/>
</dbReference>
<dbReference type="RefSeq" id="WP_081128047.1">
    <property type="nucleotide sequence ID" value="NZ_DAHXOC010000008.1"/>
</dbReference>
<dbReference type="Gene3D" id="2.40.10.220">
    <property type="entry name" value="predicted glycosyltransferase like domains"/>
    <property type="match status" value="1"/>
</dbReference>
<name>A0A4S3KKH6_9GAMM</name>
<keyword evidence="3" id="KW-1185">Reference proteome</keyword>
<evidence type="ECO:0000313" key="2">
    <source>
        <dbReference type="EMBL" id="THD09327.1"/>
    </source>
</evidence>
<dbReference type="GO" id="GO:0035438">
    <property type="term" value="F:cyclic-di-GMP binding"/>
    <property type="evidence" value="ECO:0007669"/>
    <property type="project" value="InterPro"/>
</dbReference>
<protein>
    <recommendedName>
        <fullName evidence="1">PilZ domain-containing protein</fullName>
    </recommendedName>
</protein>
<organism evidence="2 3">
    <name type="scientific">Metallibacterium scheffleri</name>
    <dbReference type="NCBI Taxonomy" id="993689"/>
    <lineage>
        <taxon>Bacteria</taxon>
        <taxon>Pseudomonadati</taxon>
        <taxon>Pseudomonadota</taxon>
        <taxon>Gammaproteobacteria</taxon>
        <taxon>Lysobacterales</taxon>
        <taxon>Rhodanobacteraceae</taxon>
        <taxon>Metallibacterium</taxon>
    </lineage>
</organism>
<comment type="caution">
    <text evidence="2">The sequence shown here is derived from an EMBL/GenBank/DDBJ whole genome shotgun (WGS) entry which is preliminary data.</text>
</comment>
<accession>A0A4S3KKH6</accession>
<dbReference type="InterPro" id="IPR009875">
    <property type="entry name" value="PilZ_domain"/>
</dbReference>